<sequence length="188" mass="22100">MIKKYLQSFHVLTDDEIENFIQLSTKRNLNKSDYFIRETETCQEVAFVQTGTFRSYYISDKGEETTYCITFPNNLMTAYSSFITGQSTEENIQAITSAELLIIPKNKIDGLALKNPNWLKFMKIVAEQQYVELENRIFKLQKKSATQRYIDLLKHQPEYVQNIPLQYLASYLGITQRHLSRIRKEISF</sequence>
<dbReference type="InterPro" id="IPR014710">
    <property type="entry name" value="RmlC-like_jellyroll"/>
</dbReference>
<dbReference type="EMBL" id="BHXQ01000005">
    <property type="protein sequence ID" value="GCC52691.1"/>
    <property type="molecule type" value="Genomic_DNA"/>
</dbReference>
<organism evidence="2 3">
    <name type="scientific">Chryseotalea sanaruensis</name>
    <dbReference type="NCBI Taxonomy" id="2482724"/>
    <lineage>
        <taxon>Bacteria</taxon>
        <taxon>Pseudomonadati</taxon>
        <taxon>Bacteroidota</taxon>
        <taxon>Cytophagia</taxon>
        <taxon>Cytophagales</taxon>
        <taxon>Chryseotaleaceae</taxon>
        <taxon>Chryseotalea</taxon>
    </lineage>
</organism>
<dbReference type="InterPro" id="IPR018490">
    <property type="entry name" value="cNMP-bd_dom_sf"/>
</dbReference>
<gene>
    <name evidence="2" type="ORF">SanaruYs_29290</name>
</gene>
<comment type="caution">
    <text evidence="2">The sequence shown here is derived from an EMBL/GenBank/DDBJ whole genome shotgun (WGS) entry which is preliminary data.</text>
</comment>
<proteinExistence type="predicted"/>
<accession>A0A401UCP7</accession>
<dbReference type="InterPro" id="IPR000595">
    <property type="entry name" value="cNMP-bd_dom"/>
</dbReference>
<dbReference type="Pfam" id="PF00027">
    <property type="entry name" value="cNMP_binding"/>
    <property type="match status" value="1"/>
</dbReference>
<dbReference type="SUPFAM" id="SSF51206">
    <property type="entry name" value="cAMP-binding domain-like"/>
    <property type="match status" value="1"/>
</dbReference>
<dbReference type="RefSeq" id="WP_127123343.1">
    <property type="nucleotide sequence ID" value="NZ_BHXQ01000005.1"/>
</dbReference>
<name>A0A401UCP7_9BACT</name>
<dbReference type="CDD" id="cd00038">
    <property type="entry name" value="CAP_ED"/>
    <property type="match status" value="1"/>
</dbReference>
<protein>
    <submittedName>
        <fullName evidence="2">Crp/Fnr family transcriptional regulator</fullName>
    </submittedName>
</protein>
<reference evidence="2 3" key="1">
    <citation type="submission" date="2018-11" db="EMBL/GenBank/DDBJ databases">
        <title>Chryseotalea sanarue gen. nov., sp., nov., a member of the family Cytophagaceae, isolated from a brackish lake in Hamamatsu Japan.</title>
        <authorList>
            <person name="Maejima Y."/>
            <person name="Iino T."/>
            <person name="Muraguchi Y."/>
            <person name="Fukuda K."/>
            <person name="Ohkuma M."/>
            <person name="Moriuchi R."/>
            <person name="Dohra H."/>
            <person name="Kimbara K."/>
            <person name="Shintani M."/>
        </authorList>
    </citation>
    <scope>NUCLEOTIDE SEQUENCE [LARGE SCALE GENOMIC DNA]</scope>
    <source>
        <strain evidence="2 3">Ys</strain>
    </source>
</reference>
<keyword evidence="3" id="KW-1185">Reference proteome</keyword>
<feature type="domain" description="Cyclic nucleotide-binding" evidence="1">
    <location>
        <begin position="27"/>
        <end position="112"/>
    </location>
</feature>
<evidence type="ECO:0000313" key="2">
    <source>
        <dbReference type="EMBL" id="GCC52691.1"/>
    </source>
</evidence>
<dbReference type="OrthoDB" id="792939at2"/>
<evidence type="ECO:0000313" key="3">
    <source>
        <dbReference type="Proteomes" id="UP000288227"/>
    </source>
</evidence>
<dbReference type="AlphaFoldDB" id="A0A401UCP7"/>
<evidence type="ECO:0000259" key="1">
    <source>
        <dbReference type="Pfam" id="PF00027"/>
    </source>
</evidence>
<dbReference type="Gene3D" id="2.60.120.10">
    <property type="entry name" value="Jelly Rolls"/>
    <property type="match status" value="1"/>
</dbReference>
<dbReference type="Proteomes" id="UP000288227">
    <property type="component" value="Unassembled WGS sequence"/>
</dbReference>